<evidence type="ECO:0000313" key="3">
    <source>
        <dbReference type="EMBL" id="KAE9352950.1"/>
    </source>
</evidence>
<comment type="caution">
    <text evidence="3">The sequence shown here is derived from an EMBL/GenBank/DDBJ whole genome shotgun (WGS) entry which is preliminary data.</text>
</comment>
<evidence type="ECO:0000313" key="5">
    <source>
        <dbReference type="Proteomes" id="UP000488956"/>
    </source>
</evidence>
<dbReference type="EMBL" id="QXFX01000287">
    <property type="protein sequence ID" value="KAE9121926.1"/>
    <property type="molecule type" value="Genomic_DNA"/>
</dbReference>
<name>A0A6G0S9M8_9STRA</name>
<dbReference type="Proteomes" id="UP000488956">
    <property type="component" value="Unassembled WGS sequence"/>
</dbReference>
<evidence type="ECO:0000256" key="1">
    <source>
        <dbReference type="SAM" id="MobiDB-lite"/>
    </source>
</evidence>
<feature type="region of interest" description="Disordered" evidence="1">
    <location>
        <begin position="53"/>
        <end position="73"/>
    </location>
</feature>
<accession>A0A6G0S9M8</accession>
<proteinExistence type="predicted"/>
<organism evidence="3 4">
    <name type="scientific">Phytophthora fragariae</name>
    <dbReference type="NCBI Taxonomy" id="53985"/>
    <lineage>
        <taxon>Eukaryota</taxon>
        <taxon>Sar</taxon>
        <taxon>Stramenopiles</taxon>
        <taxon>Oomycota</taxon>
        <taxon>Peronosporomycetes</taxon>
        <taxon>Peronosporales</taxon>
        <taxon>Peronosporaceae</taxon>
        <taxon>Phytophthora</taxon>
    </lineage>
</organism>
<dbReference type="AlphaFoldDB" id="A0A6G0S9M8"/>
<sequence length="73" mass="7530">MGSSITVALSTASSSGLGLSFASPIVVWSCPDSGRTGPFSDPIQPGQVAEPGCEVSEGLPRHHQSPTYPPFRC</sequence>
<dbReference type="EMBL" id="QXFY01000190">
    <property type="protein sequence ID" value="KAE9352950.1"/>
    <property type="molecule type" value="Genomic_DNA"/>
</dbReference>
<dbReference type="Proteomes" id="UP000486351">
    <property type="component" value="Unassembled WGS sequence"/>
</dbReference>
<reference evidence="4 5" key="1">
    <citation type="submission" date="2018-09" db="EMBL/GenBank/DDBJ databases">
        <title>Genomic investigation of the strawberry pathogen Phytophthora fragariae indicates pathogenicity is determined by transcriptional variation in three key races.</title>
        <authorList>
            <person name="Adams T.M."/>
            <person name="Armitage A.D."/>
            <person name="Sobczyk M.K."/>
            <person name="Bates H.J."/>
            <person name="Dunwell J.M."/>
            <person name="Nellist C.F."/>
            <person name="Harrison R.J."/>
        </authorList>
    </citation>
    <scope>NUCLEOTIDE SEQUENCE [LARGE SCALE GENOMIC DNA]</scope>
    <source>
        <strain evidence="3 4">NOV-77</strain>
        <strain evidence="2 5">ONT-3</strain>
    </source>
</reference>
<protein>
    <submittedName>
        <fullName evidence="3">Uncharacterized protein</fullName>
    </submittedName>
</protein>
<evidence type="ECO:0000313" key="2">
    <source>
        <dbReference type="EMBL" id="KAE9121926.1"/>
    </source>
</evidence>
<gene>
    <name evidence="3" type="ORF">PF008_g5224</name>
    <name evidence="2" type="ORF">PF010_g6931</name>
</gene>
<evidence type="ECO:0000313" key="4">
    <source>
        <dbReference type="Proteomes" id="UP000486351"/>
    </source>
</evidence>